<accession>A0A059FF09</accession>
<gene>
    <name evidence="2" type="ORF">HJA_07977</name>
</gene>
<dbReference type="STRING" id="1280952.HJA_07977"/>
<dbReference type="Proteomes" id="UP000024816">
    <property type="component" value="Unassembled WGS sequence"/>
</dbReference>
<feature type="domain" description="Glyoxalase-related protein" evidence="1">
    <location>
        <begin position="9"/>
        <end position="146"/>
    </location>
</feature>
<comment type="caution">
    <text evidence="2">The sequence shown here is derived from an EMBL/GenBank/DDBJ whole genome shotgun (WGS) entry which is preliminary data.</text>
</comment>
<dbReference type="Pfam" id="PF20066">
    <property type="entry name" value="Glyoxalase_8"/>
    <property type="match status" value="1"/>
</dbReference>
<protein>
    <recommendedName>
        <fullName evidence="1">Glyoxalase-related protein domain-containing protein</fullName>
    </recommendedName>
</protein>
<dbReference type="PATRIC" id="fig|1280952.3.peg.1583"/>
<evidence type="ECO:0000259" key="1">
    <source>
        <dbReference type="Pfam" id="PF20066"/>
    </source>
</evidence>
<sequence length="153" mass="16712">MIPMSYLSISNRDQAKARARELRAELAAAGTPVSHSEALECVAKELGYRDWNTASARLSNMPEVVLQVGDQVSGRYLKQAFDGRVLAVREMAGGTAFEVTLEFDEPVDVVEFESFSNFRQRVTITISSAGVSFTKTSDGVPHLVVERTSIGLV</sequence>
<dbReference type="eggNOG" id="ENOG5032RRC">
    <property type="taxonomic scope" value="Bacteria"/>
</dbReference>
<evidence type="ECO:0000313" key="2">
    <source>
        <dbReference type="EMBL" id="KCZ89219.1"/>
    </source>
</evidence>
<organism evidence="2 3">
    <name type="scientific">Hyphomonas jannaschiana VP2</name>
    <dbReference type="NCBI Taxonomy" id="1280952"/>
    <lineage>
        <taxon>Bacteria</taxon>
        <taxon>Pseudomonadati</taxon>
        <taxon>Pseudomonadota</taxon>
        <taxon>Alphaproteobacteria</taxon>
        <taxon>Hyphomonadales</taxon>
        <taxon>Hyphomonadaceae</taxon>
        <taxon>Hyphomonas</taxon>
    </lineage>
</organism>
<reference evidence="2 3" key="1">
    <citation type="journal article" date="2014" name="Antonie Van Leeuwenhoek">
        <title>Hyphomonas beringensis sp. nov. and Hyphomonas chukchiensis sp. nov., isolated from surface seawater of the Bering Sea and Chukchi Sea.</title>
        <authorList>
            <person name="Li C."/>
            <person name="Lai Q."/>
            <person name="Li G."/>
            <person name="Dong C."/>
            <person name="Wang J."/>
            <person name="Liao Y."/>
            <person name="Shao Z."/>
        </authorList>
    </citation>
    <scope>NUCLEOTIDE SEQUENCE [LARGE SCALE GENOMIC DNA]</scope>
    <source>
        <strain evidence="2 3">VP2</strain>
    </source>
</reference>
<evidence type="ECO:0000313" key="3">
    <source>
        <dbReference type="Proteomes" id="UP000024816"/>
    </source>
</evidence>
<dbReference type="EMBL" id="ARYJ01000004">
    <property type="protein sequence ID" value="KCZ89219.1"/>
    <property type="molecule type" value="Genomic_DNA"/>
</dbReference>
<dbReference type="AlphaFoldDB" id="A0A059FF09"/>
<name>A0A059FF09_9PROT</name>
<proteinExistence type="predicted"/>
<keyword evidence="3" id="KW-1185">Reference proteome</keyword>
<dbReference type="InterPro" id="IPR045517">
    <property type="entry name" value="Glyoxalase_8"/>
</dbReference>